<dbReference type="Gene3D" id="3.40.50.300">
    <property type="entry name" value="P-loop containing nucleotide triphosphate hydrolases"/>
    <property type="match status" value="1"/>
</dbReference>
<dbReference type="InterPro" id="IPR058651">
    <property type="entry name" value="HTH_VMAP-M9"/>
</dbReference>
<evidence type="ECO:0000313" key="2">
    <source>
        <dbReference type="EMBL" id="MBD2735418.1"/>
    </source>
</evidence>
<evidence type="ECO:0000259" key="1">
    <source>
        <dbReference type="Pfam" id="PF26355"/>
    </source>
</evidence>
<dbReference type="SUPFAM" id="SSF52540">
    <property type="entry name" value="P-loop containing nucleoside triphosphate hydrolases"/>
    <property type="match status" value="1"/>
</dbReference>
<dbReference type="Pfam" id="PF26355">
    <property type="entry name" value="HTH_VMAP-M9"/>
    <property type="match status" value="1"/>
</dbReference>
<dbReference type="RefSeq" id="WP_190956075.1">
    <property type="nucleotide sequence ID" value="NZ_JACJTU010000014.1"/>
</dbReference>
<reference evidence="2 3" key="1">
    <citation type="journal article" date="2020" name="ISME J.">
        <title>Comparative genomics reveals insights into cyanobacterial evolution and habitat adaptation.</title>
        <authorList>
            <person name="Chen M.Y."/>
            <person name="Teng W.K."/>
            <person name="Zhao L."/>
            <person name="Hu C.X."/>
            <person name="Zhou Y.K."/>
            <person name="Han B.P."/>
            <person name="Song L.R."/>
            <person name="Shu W.S."/>
        </authorList>
    </citation>
    <scope>NUCLEOTIDE SEQUENCE [LARGE SCALE GENOMIC DNA]</scope>
    <source>
        <strain evidence="2 3">FACHB-159</strain>
    </source>
</reference>
<dbReference type="Pfam" id="PF14516">
    <property type="entry name" value="AAA_35"/>
    <property type="match status" value="1"/>
</dbReference>
<protein>
    <submittedName>
        <fullName evidence="2">AAA-like domain-containing protein</fullName>
    </submittedName>
</protein>
<feature type="domain" description="vWA-MoxR associated protein N-terminal HTH" evidence="1">
    <location>
        <begin position="1"/>
        <end position="83"/>
    </location>
</feature>
<accession>A0ABR8K7E7</accession>
<keyword evidence="3" id="KW-1185">Reference proteome</keyword>
<gene>
    <name evidence="2" type="ORF">H6H03_16195</name>
</gene>
<dbReference type="EMBL" id="JACJTU010000014">
    <property type="protein sequence ID" value="MBD2735418.1"/>
    <property type="molecule type" value="Genomic_DNA"/>
</dbReference>
<dbReference type="Proteomes" id="UP000637383">
    <property type="component" value="Unassembled WGS sequence"/>
</dbReference>
<name>A0ABR8K7E7_9NOSO</name>
<sequence>MNVEAALTLADTLVFTKTGKHISTLEAAIFKGAWSGKTYEEIAQSAHCSETHAKTVGSGLWELLSQGLEEKVTKKNFRAAIERKGNFTIAPEFLVQTQLPQPQLSKQISESLAVVNESSNQQKLEPVLANPTHLETNSDESSVIDELEWPEGQVELNSKFYVERPPLEMRSFQTILKPGSLIRIKAPRQMGKTSLMARILNHAAQQSYYTVTLNCQLADGKTFEDLDLFLKWFAARVTRGLQLPNKIADYWDDIFGSKTSCKDYFEHYLLSQLNHPLVLALEEVDYIFQHPLLADDFFALLRSWHEEAKCSDIWKKLRLVLVHSTEVYIPLNINQSPFNVGLPIELPEFSIEQVTNLARHHGLNWTSEQVAQLMGMVGGHPYLVRVALYYLARHKMTIEELLRLSPTEAGPFNDHLRRHLWNLQQQPSLYSALKKVLETNSPVKLESLDVFKLHSMGLIYLKGNEATPRCQLYRQYFSEKLGLIN</sequence>
<dbReference type="InterPro" id="IPR027417">
    <property type="entry name" value="P-loop_NTPase"/>
</dbReference>
<proteinExistence type="predicted"/>
<comment type="caution">
    <text evidence="2">The sequence shown here is derived from an EMBL/GenBank/DDBJ whole genome shotgun (WGS) entry which is preliminary data.</text>
</comment>
<organism evidence="2 3">
    <name type="scientific">Nostoc paludosum FACHB-159</name>
    <dbReference type="NCBI Taxonomy" id="2692908"/>
    <lineage>
        <taxon>Bacteria</taxon>
        <taxon>Bacillati</taxon>
        <taxon>Cyanobacteriota</taxon>
        <taxon>Cyanophyceae</taxon>
        <taxon>Nostocales</taxon>
        <taxon>Nostocaceae</taxon>
        <taxon>Nostoc</taxon>
    </lineage>
</organism>
<evidence type="ECO:0000313" key="3">
    <source>
        <dbReference type="Proteomes" id="UP000637383"/>
    </source>
</evidence>